<sequence length="750" mass="84543">MNEKEARRNTTEALIQSRQSDYDRWSDNRSLMPAWNDRTKLIANLIPHNTSVFEFGAGAGVLQQYLPPGTNYQKSDLVDRDGKTVVIDLNAEKIEPIVGYETAVFSGVLEYIHDLPRLAEFLTQHFNALVFSYASLDKNTNERRSHGWVNDLTSSELISIFKKAGFNLIDYRTWKTQTIFCLIKRKGNANTALSEIEHTFAISLDGEAERHHHIAAEMSAFGLTDLSIYSATNYNDEKVKTAFKRGLIQKPGQCFRCGNDACQCPNNVLIPKQVGNWLSFLSVLHVIKLAQYSVAMICEDDVKFTYYASSAFRAIKENHELINKLHSSEPVLIRLGYPGYTADIHNYEGKFSFTQHKQMSNSCFICNAAYAEHVIDSINAEGIIKHTSDVYFHDLCLSDSVKSYTVAPPPAFDLSQSRLMYSTIHPKNIDQLDRNRDRTHVKRVFNYVGFAEVFGGNFGDVLGSYIYTKIVGVTPNAIHINNQEVKRNNRLEHYLIVGSILKHATKKAILWGIGIMHPGDESKLEDSLVCEQIYALRGPRTKQALENNGVRLLDNIALGDPAILLPLLHAGSEEKNFTFGIVPHYTEYEIVKERYKGHPNVTVICLGNHSSDECIENTIDIMTRCERILSSSLHGIIVAHAYGIPAVWCNFSEITLNQKSGTTALKFHDYFESLQLVGIEPVLCVSDNAEFPRESQFTLPKTSDIENMQSELLRFCPFNVLGFDREGLKNRVPEGSAEQEQPFSSLLGLE</sequence>
<organism evidence="3 4">
    <name type="scientific">Marisediminitalea aggregata</name>
    <dbReference type="NCBI Taxonomy" id="634436"/>
    <lineage>
        <taxon>Bacteria</taxon>
        <taxon>Pseudomonadati</taxon>
        <taxon>Pseudomonadota</taxon>
        <taxon>Gammaproteobacteria</taxon>
        <taxon>Alteromonadales</taxon>
        <taxon>Alteromonadaceae</taxon>
        <taxon>Marisediminitalea</taxon>
    </lineage>
</organism>
<gene>
    <name evidence="3" type="ORF">SAMN05216361_0124</name>
</gene>
<evidence type="ECO:0000313" key="4">
    <source>
        <dbReference type="Proteomes" id="UP000184520"/>
    </source>
</evidence>
<dbReference type="SUPFAM" id="SSF53335">
    <property type="entry name" value="S-adenosyl-L-methionine-dependent methyltransferases"/>
    <property type="match status" value="1"/>
</dbReference>
<feature type="domain" description="Polysaccharide pyruvyl transferase" evidence="2">
    <location>
        <begin position="494"/>
        <end position="650"/>
    </location>
</feature>
<evidence type="ECO:0000313" key="3">
    <source>
        <dbReference type="EMBL" id="SHH43373.1"/>
    </source>
</evidence>
<reference evidence="4" key="1">
    <citation type="submission" date="2016-11" db="EMBL/GenBank/DDBJ databases">
        <authorList>
            <person name="Varghese N."/>
            <person name="Submissions S."/>
        </authorList>
    </citation>
    <scope>NUCLEOTIDE SEQUENCE [LARGE SCALE GENOMIC DNA]</scope>
    <source>
        <strain evidence="4">CGMCC 1.8995</strain>
    </source>
</reference>
<dbReference type="RefSeq" id="WP_073325461.1">
    <property type="nucleotide sequence ID" value="NZ_FQWD01000013.1"/>
</dbReference>
<name>A0A1M5SYW1_9ALTE</name>
<dbReference type="InterPro" id="IPR029063">
    <property type="entry name" value="SAM-dependent_MTases_sf"/>
</dbReference>
<accession>A0A1M5SYW1</accession>
<dbReference type="OrthoDB" id="9803627at2"/>
<dbReference type="Pfam" id="PF04230">
    <property type="entry name" value="PS_pyruv_trans"/>
    <property type="match status" value="1"/>
</dbReference>
<evidence type="ECO:0000256" key="1">
    <source>
        <dbReference type="SAM" id="MobiDB-lite"/>
    </source>
</evidence>
<dbReference type="EMBL" id="FQWD01000013">
    <property type="protein sequence ID" value="SHH43373.1"/>
    <property type="molecule type" value="Genomic_DNA"/>
</dbReference>
<keyword evidence="3" id="KW-0808">Transferase</keyword>
<evidence type="ECO:0000259" key="2">
    <source>
        <dbReference type="Pfam" id="PF04230"/>
    </source>
</evidence>
<protein>
    <submittedName>
        <fullName evidence="3">Polysaccharide pyruvyl transferase</fullName>
    </submittedName>
</protein>
<dbReference type="AlphaFoldDB" id="A0A1M5SYW1"/>
<dbReference type="InterPro" id="IPR007345">
    <property type="entry name" value="Polysacch_pyruvyl_Trfase"/>
</dbReference>
<feature type="region of interest" description="Disordered" evidence="1">
    <location>
        <begin position="731"/>
        <end position="750"/>
    </location>
</feature>
<dbReference type="GO" id="GO:0016740">
    <property type="term" value="F:transferase activity"/>
    <property type="evidence" value="ECO:0007669"/>
    <property type="project" value="UniProtKB-KW"/>
</dbReference>
<keyword evidence="4" id="KW-1185">Reference proteome</keyword>
<dbReference type="STRING" id="634436.SAMN05216361_0124"/>
<dbReference type="Proteomes" id="UP000184520">
    <property type="component" value="Unassembled WGS sequence"/>
</dbReference>
<proteinExistence type="predicted"/>